<dbReference type="RefSeq" id="WP_171329893.1">
    <property type="nucleotide sequence ID" value="NZ_CAWPOP010000006.1"/>
</dbReference>
<dbReference type="AlphaFoldDB" id="A0A7Y4D8S1"/>
<dbReference type="InterPro" id="IPR016156">
    <property type="entry name" value="FAD/NAD-linked_Rdtase_dimer_sf"/>
</dbReference>
<dbReference type="PANTHER" id="PTHR43014:SF4">
    <property type="entry name" value="PYRIDINE NUCLEOTIDE-DISULFIDE OXIDOREDUCTASE RCLA-RELATED"/>
    <property type="match status" value="1"/>
</dbReference>
<evidence type="ECO:0000256" key="3">
    <source>
        <dbReference type="ARBA" id="ARBA00022827"/>
    </source>
</evidence>
<feature type="binding site" evidence="5">
    <location>
        <position position="318"/>
    </location>
    <ligand>
        <name>FAD</name>
        <dbReference type="ChEBI" id="CHEBI:57692"/>
    </ligand>
</feature>
<evidence type="ECO:0000256" key="1">
    <source>
        <dbReference type="ARBA" id="ARBA00007532"/>
    </source>
</evidence>
<keyword evidence="3 5" id="KW-0274">FAD</keyword>
<dbReference type="EC" id="1.8.1.4" evidence="9"/>
<protein>
    <submittedName>
        <fullName evidence="9">Dihydrolipoyl dehydrogenase</fullName>
        <ecNumber evidence="9">1.8.1.4</ecNumber>
    </submittedName>
</protein>
<name>A0A7Y4D8S1_VIBSP</name>
<dbReference type="InterPro" id="IPR001100">
    <property type="entry name" value="Pyr_nuc-diS_OxRdtase"/>
</dbReference>
<dbReference type="Pfam" id="PF02852">
    <property type="entry name" value="Pyr_redox_dim"/>
    <property type="match status" value="1"/>
</dbReference>
<comment type="similarity">
    <text evidence="1">Belongs to the class-I pyridine nucleotide-disulfide oxidoreductase family.</text>
</comment>
<dbReference type="Pfam" id="PF07992">
    <property type="entry name" value="Pyr_redox_2"/>
    <property type="match status" value="1"/>
</dbReference>
<feature type="binding site" evidence="5">
    <location>
        <position position="54"/>
    </location>
    <ligand>
        <name>FAD</name>
        <dbReference type="ChEBI" id="CHEBI:57692"/>
    </ligand>
</feature>
<gene>
    <name evidence="9" type="ORF">F0234_16585</name>
</gene>
<dbReference type="GO" id="GO:0003955">
    <property type="term" value="F:NAD(P)H dehydrogenase (quinone) activity"/>
    <property type="evidence" value="ECO:0007669"/>
    <property type="project" value="TreeGrafter"/>
</dbReference>
<evidence type="ECO:0000313" key="10">
    <source>
        <dbReference type="Proteomes" id="UP000519158"/>
    </source>
</evidence>
<evidence type="ECO:0000256" key="6">
    <source>
        <dbReference type="PIRSR" id="PIRSR000350-4"/>
    </source>
</evidence>
<dbReference type="InterPro" id="IPR023753">
    <property type="entry name" value="FAD/NAD-binding_dom"/>
</dbReference>
<evidence type="ECO:0000256" key="2">
    <source>
        <dbReference type="ARBA" id="ARBA00022630"/>
    </source>
</evidence>
<dbReference type="PRINTS" id="PR00411">
    <property type="entry name" value="PNDRDTASEI"/>
</dbReference>
<keyword evidence="9" id="KW-0560">Oxidoreductase</keyword>
<dbReference type="Gene3D" id="3.30.390.30">
    <property type="match status" value="1"/>
</dbReference>
<dbReference type="NCBIfam" id="NF004939">
    <property type="entry name" value="PRK06292.1-1"/>
    <property type="match status" value="1"/>
</dbReference>
<dbReference type="GO" id="GO:0050660">
    <property type="term" value="F:flavin adenine dinucleotide binding"/>
    <property type="evidence" value="ECO:0007669"/>
    <property type="project" value="TreeGrafter"/>
</dbReference>
<dbReference type="PRINTS" id="PR00368">
    <property type="entry name" value="FADPNR"/>
</dbReference>
<sequence>MKQVNVDVDVAVIGGGTAGLGSYRAAKAHTDSVVMIEGGPYGTTCARVGCMPSKLLIAAAESVHHIEKAPAFGVHPQGDIVINGREVMDRVKFERDRFVGFVLEGVDEIPEQDKISGYAKFLDDNTLQIDDHTVVTAKRIVIATGSRPAYPAVWNELGDRLIINDDVFSWDDLPESVAVFGPGVIGLELGQSLHRLGVKTKLFGLGGQVGPVTDPEIMAYADKAFNEEFYLDADVKIESMKRITIESGEARVEIQFINKQGELETNVVEYVLAATGRRPNADKLGLENTSLELDERGVPIADHYTLQTSLPSVFIAGDASNQLPLLHEAADQARIAGDNAGRFPEIRAGLRRSKISAVFSDPQIAMVGETYKEIITRLGTCGCFATGEVSFENQGRSRVMLRNKGILHVYGEQGTGRFLGAEMMGPNAEHLAHLLAWAHQKKMTVSEMLDMPFYHPVIEEGVRTALRDLNAKLHLGPEMVKHCLDCGPGC</sequence>
<dbReference type="FunFam" id="3.30.390.30:FF:000012">
    <property type="entry name" value="Putative dihydrolipoamide dehydrogenase"/>
    <property type="match status" value="1"/>
</dbReference>
<comment type="caution">
    <text evidence="9">The sequence shown here is derived from an EMBL/GenBank/DDBJ whole genome shotgun (WGS) entry which is preliminary data.</text>
</comment>
<organism evidence="9 10">
    <name type="scientific">Vibrio splendidus</name>
    <dbReference type="NCBI Taxonomy" id="29497"/>
    <lineage>
        <taxon>Bacteria</taxon>
        <taxon>Pseudomonadati</taxon>
        <taxon>Pseudomonadota</taxon>
        <taxon>Gammaproteobacteria</taxon>
        <taxon>Vibrionales</taxon>
        <taxon>Vibrionaceae</taxon>
        <taxon>Vibrio</taxon>
    </lineage>
</organism>
<reference evidence="9 10" key="1">
    <citation type="submission" date="2019-09" db="EMBL/GenBank/DDBJ databases">
        <title>Draft genome sequencing and comparative genomics of hatchery-associated Vibrios.</title>
        <authorList>
            <person name="Kehlet-Delgado H."/>
            <person name="Mueller R.S."/>
        </authorList>
    </citation>
    <scope>NUCLEOTIDE SEQUENCE [LARGE SCALE GENOMIC DNA]</scope>
    <source>
        <strain evidence="9 10">99-70-13A3</strain>
    </source>
</reference>
<proteinExistence type="inferred from homology"/>
<feature type="active site" description="Proton acceptor" evidence="4">
    <location>
        <position position="455"/>
    </location>
</feature>
<keyword evidence="5" id="KW-0547">Nucleotide-binding</keyword>
<dbReference type="SUPFAM" id="SSF55424">
    <property type="entry name" value="FAD/NAD-linked reductases, dimerisation (C-terminal) domain"/>
    <property type="match status" value="1"/>
</dbReference>
<dbReference type="PANTHER" id="PTHR43014">
    <property type="entry name" value="MERCURIC REDUCTASE"/>
    <property type="match status" value="1"/>
</dbReference>
<evidence type="ECO:0000256" key="4">
    <source>
        <dbReference type="PIRSR" id="PIRSR000350-2"/>
    </source>
</evidence>
<dbReference type="SUPFAM" id="SSF51905">
    <property type="entry name" value="FAD/NAD(P)-binding domain"/>
    <property type="match status" value="1"/>
</dbReference>
<dbReference type="InterPro" id="IPR004099">
    <property type="entry name" value="Pyr_nucl-diS_OxRdtase_dimer"/>
</dbReference>
<feature type="disulfide bond" description="Redox-active" evidence="6">
    <location>
        <begin position="45"/>
        <end position="50"/>
    </location>
</feature>
<dbReference type="PIRSF" id="PIRSF000350">
    <property type="entry name" value="Mercury_reductase_MerA"/>
    <property type="match status" value="1"/>
</dbReference>
<feature type="binding site" evidence="5">
    <location>
        <position position="276"/>
    </location>
    <ligand>
        <name>NAD(+)</name>
        <dbReference type="ChEBI" id="CHEBI:57540"/>
    </ligand>
</feature>
<dbReference type="Proteomes" id="UP000519158">
    <property type="component" value="Unassembled WGS sequence"/>
</dbReference>
<comment type="cofactor">
    <cofactor evidence="5">
        <name>FAD</name>
        <dbReference type="ChEBI" id="CHEBI:57692"/>
    </cofactor>
    <text evidence="5">Binds 1 FAD per subunit.</text>
</comment>
<keyword evidence="2" id="KW-0285">Flavoprotein</keyword>
<keyword evidence="5" id="KW-0520">NAD</keyword>
<dbReference type="InterPro" id="IPR036188">
    <property type="entry name" value="FAD/NAD-bd_sf"/>
</dbReference>
<accession>A0A7Y4D8S1</accession>
<feature type="domain" description="Pyridine nucleotide-disulphide oxidoreductase dimerisation" evidence="7">
    <location>
        <begin position="356"/>
        <end position="465"/>
    </location>
</feature>
<evidence type="ECO:0000259" key="7">
    <source>
        <dbReference type="Pfam" id="PF02852"/>
    </source>
</evidence>
<dbReference type="EMBL" id="VTXL01000014">
    <property type="protein sequence ID" value="NOJ14379.1"/>
    <property type="molecule type" value="Genomic_DNA"/>
</dbReference>
<evidence type="ECO:0000259" key="8">
    <source>
        <dbReference type="Pfam" id="PF07992"/>
    </source>
</evidence>
<feature type="domain" description="FAD/NAD(P)-binding" evidence="8">
    <location>
        <begin position="9"/>
        <end position="333"/>
    </location>
</feature>
<evidence type="ECO:0000256" key="5">
    <source>
        <dbReference type="PIRSR" id="PIRSR000350-3"/>
    </source>
</evidence>
<feature type="binding site" evidence="5">
    <location>
        <begin position="181"/>
        <end position="188"/>
    </location>
    <ligand>
        <name>NAD(+)</name>
        <dbReference type="ChEBI" id="CHEBI:57540"/>
    </ligand>
</feature>
<evidence type="ECO:0000313" key="9">
    <source>
        <dbReference type="EMBL" id="NOJ14379.1"/>
    </source>
</evidence>
<feature type="binding site" evidence="5">
    <location>
        <begin position="144"/>
        <end position="146"/>
    </location>
    <ligand>
        <name>FAD</name>
        <dbReference type="ChEBI" id="CHEBI:57692"/>
    </ligand>
</feature>
<dbReference type="Gene3D" id="3.50.50.60">
    <property type="entry name" value="FAD/NAD(P)-binding domain"/>
    <property type="match status" value="2"/>
</dbReference>
<dbReference type="GO" id="GO:0004148">
    <property type="term" value="F:dihydrolipoyl dehydrogenase (NADH) activity"/>
    <property type="evidence" value="ECO:0007669"/>
    <property type="project" value="UniProtKB-EC"/>
</dbReference>